<sequence>MYEYMLGNETDPLKKIDGADMKLNDCVLRKIYKNTRSKADKNNVNAAKGTTESDQGAIDLPAVSNIILFQINQFSVHLFLLVNPVTLLPLQANV</sequence>
<dbReference type="AlphaFoldDB" id="A0A5N5FZC3"/>
<protein>
    <submittedName>
        <fullName evidence="1">NAC domain-containing protein 67-like</fullName>
    </submittedName>
</protein>
<proteinExistence type="predicted"/>
<gene>
    <name evidence="1" type="ORF">D8674_011395</name>
</gene>
<comment type="caution">
    <text evidence="1">The sequence shown here is derived from an EMBL/GenBank/DDBJ whole genome shotgun (WGS) entry which is preliminary data.</text>
</comment>
<evidence type="ECO:0000313" key="1">
    <source>
        <dbReference type="EMBL" id="KAB2608227.1"/>
    </source>
</evidence>
<reference evidence="2" key="2">
    <citation type="submission" date="2019-10" db="EMBL/GenBank/DDBJ databases">
        <title>A de novo genome assembly of a pear dwarfing rootstock.</title>
        <authorList>
            <person name="Wang F."/>
            <person name="Wang J."/>
            <person name="Li S."/>
            <person name="Zhang Y."/>
            <person name="Fang M."/>
            <person name="Ma L."/>
            <person name="Zhao Y."/>
            <person name="Jiang S."/>
        </authorList>
    </citation>
    <scope>NUCLEOTIDE SEQUENCE [LARGE SCALE GENOMIC DNA]</scope>
</reference>
<reference evidence="1 2" key="1">
    <citation type="submission" date="2019-09" db="EMBL/GenBank/DDBJ databases">
        <authorList>
            <person name="Ou C."/>
        </authorList>
    </citation>
    <scope>NUCLEOTIDE SEQUENCE [LARGE SCALE GENOMIC DNA]</scope>
    <source>
        <strain evidence="1">S2</strain>
        <tissue evidence="1">Leaf</tissue>
    </source>
</reference>
<reference evidence="1 2" key="3">
    <citation type="submission" date="2019-11" db="EMBL/GenBank/DDBJ databases">
        <title>A de novo genome assembly of a pear dwarfing rootstock.</title>
        <authorList>
            <person name="Wang F."/>
            <person name="Wang J."/>
            <person name="Li S."/>
            <person name="Zhang Y."/>
            <person name="Fang M."/>
            <person name="Ma L."/>
            <person name="Zhao Y."/>
            <person name="Jiang S."/>
        </authorList>
    </citation>
    <scope>NUCLEOTIDE SEQUENCE [LARGE SCALE GENOMIC DNA]</scope>
    <source>
        <strain evidence="1">S2</strain>
        <tissue evidence="1">Leaf</tissue>
    </source>
</reference>
<dbReference type="Proteomes" id="UP000327157">
    <property type="component" value="Chromosome 14"/>
</dbReference>
<keyword evidence="2" id="KW-1185">Reference proteome</keyword>
<evidence type="ECO:0000313" key="2">
    <source>
        <dbReference type="Proteomes" id="UP000327157"/>
    </source>
</evidence>
<organism evidence="1 2">
    <name type="scientific">Pyrus ussuriensis x Pyrus communis</name>
    <dbReference type="NCBI Taxonomy" id="2448454"/>
    <lineage>
        <taxon>Eukaryota</taxon>
        <taxon>Viridiplantae</taxon>
        <taxon>Streptophyta</taxon>
        <taxon>Embryophyta</taxon>
        <taxon>Tracheophyta</taxon>
        <taxon>Spermatophyta</taxon>
        <taxon>Magnoliopsida</taxon>
        <taxon>eudicotyledons</taxon>
        <taxon>Gunneridae</taxon>
        <taxon>Pentapetalae</taxon>
        <taxon>rosids</taxon>
        <taxon>fabids</taxon>
        <taxon>Rosales</taxon>
        <taxon>Rosaceae</taxon>
        <taxon>Amygdaloideae</taxon>
        <taxon>Maleae</taxon>
        <taxon>Pyrus</taxon>
    </lineage>
</organism>
<dbReference type="EMBL" id="SMOL01000553">
    <property type="protein sequence ID" value="KAB2608227.1"/>
    <property type="molecule type" value="Genomic_DNA"/>
</dbReference>
<name>A0A5N5FZC3_9ROSA</name>
<accession>A0A5N5FZC3</accession>